<dbReference type="EMBL" id="JAAARO010000002">
    <property type="protein sequence ID" value="KAF5751370.1"/>
    <property type="molecule type" value="Genomic_DNA"/>
</dbReference>
<sequence length="102" mass="11697">MGIVLVIPLCYDGFHHKKSSQSHFCLFGVRTTCLKFKIYSPQPPISLNLRSVERAQTSEQLCRRRISRSNFFEIMSFGVVKCSLFSYLGSLQSLVEEEFALL</sequence>
<proteinExistence type="predicted"/>
<name>A0A7J7DYA6_TRIWF</name>
<dbReference type="Proteomes" id="UP000593562">
    <property type="component" value="Unassembled WGS sequence"/>
</dbReference>
<gene>
    <name evidence="1" type="ORF">HS088_TW02G00383</name>
</gene>
<keyword evidence="2" id="KW-1185">Reference proteome</keyword>
<protein>
    <submittedName>
        <fullName evidence="1">Uncharacterized protein</fullName>
    </submittedName>
</protein>
<dbReference type="AlphaFoldDB" id="A0A7J7DYA6"/>
<reference evidence="1 2" key="1">
    <citation type="journal article" date="2020" name="Nat. Commun.">
        <title>Genome of Tripterygium wilfordii and identification of cytochrome P450 involved in triptolide biosynthesis.</title>
        <authorList>
            <person name="Tu L."/>
            <person name="Su P."/>
            <person name="Zhang Z."/>
            <person name="Gao L."/>
            <person name="Wang J."/>
            <person name="Hu T."/>
            <person name="Zhou J."/>
            <person name="Zhang Y."/>
            <person name="Zhao Y."/>
            <person name="Liu Y."/>
            <person name="Song Y."/>
            <person name="Tong Y."/>
            <person name="Lu Y."/>
            <person name="Yang J."/>
            <person name="Xu C."/>
            <person name="Jia M."/>
            <person name="Peters R.J."/>
            <person name="Huang L."/>
            <person name="Gao W."/>
        </authorList>
    </citation>
    <scope>NUCLEOTIDE SEQUENCE [LARGE SCALE GENOMIC DNA]</scope>
    <source>
        <strain evidence="2">cv. XIE 37</strain>
        <tissue evidence="1">Leaf</tissue>
    </source>
</reference>
<evidence type="ECO:0000313" key="1">
    <source>
        <dbReference type="EMBL" id="KAF5751370.1"/>
    </source>
</evidence>
<dbReference type="InParanoid" id="A0A7J7DYA6"/>
<comment type="caution">
    <text evidence="1">The sequence shown here is derived from an EMBL/GenBank/DDBJ whole genome shotgun (WGS) entry which is preliminary data.</text>
</comment>
<accession>A0A7J7DYA6</accession>
<evidence type="ECO:0000313" key="2">
    <source>
        <dbReference type="Proteomes" id="UP000593562"/>
    </source>
</evidence>
<organism evidence="1 2">
    <name type="scientific">Tripterygium wilfordii</name>
    <name type="common">Thunder God vine</name>
    <dbReference type="NCBI Taxonomy" id="458696"/>
    <lineage>
        <taxon>Eukaryota</taxon>
        <taxon>Viridiplantae</taxon>
        <taxon>Streptophyta</taxon>
        <taxon>Embryophyta</taxon>
        <taxon>Tracheophyta</taxon>
        <taxon>Spermatophyta</taxon>
        <taxon>Magnoliopsida</taxon>
        <taxon>eudicotyledons</taxon>
        <taxon>Gunneridae</taxon>
        <taxon>Pentapetalae</taxon>
        <taxon>rosids</taxon>
        <taxon>fabids</taxon>
        <taxon>Celastrales</taxon>
        <taxon>Celastraceae</taxon>
        <taxon>Tripterygium</taxon>
    </lineage>
</organism>